<feature type="transmembrane region" description="Helical" evidence="1">
    <location>
        <begin position="122"/>
        <end position="144"/>
    </location>
</feature>
<feature type="transmembrane region" description="Helical" evidence="1">
    <location>
        <begin position="228"/>
        <end position="257"/>
    </location>
</feature>
<keyword evidence="3" id="KW-1185">Reference proteome</keyword>
<evidence type="ECO:0000313" key="3">
    <source>
        <dbReference type="Proteomes" id="UP001231362"/>
    </source>
</evidence>
<organism evidence="2 3">
    <name type="scientific">Anoxybacillus andreesenii</name>
    <dbReference type="NCBI Taxonomy" id="1325932"/>
    <lineage>
        <taxon>Bacteria</taxon>
        <taxon>Bacillati</taxon>
        <taxon>Bacillota</taxon>
        <taxon>Bacilli</taxon>
        <taxon>Bacillales</taxon>
        <taxon>Anoxybacillaceae</taxon>
        <taxon>Anoxybacillus</taxon>
    </lineage>
</organism>
<keyword evidence="1" id="KW-0812">Transmembrane</keyword>
<feature type="transmembrane region" description="Helical" evidence="1">
    <location>
        <begin position="16"/>
        <end position="37"/>
    </location>
</feature>
<dbReference type="Proteomes" id="UP001231362">
    <property type="component" value="Unassembled WGS sequence"/>
</dbReference>
<accession>A0ABT9V5K6</accession>
<dbReference type="PANTHER" id="PTHR43471">
    <property type="entry name" value="ABC TRANSPORTER PERMEASE"/>
    <property type="match status" value="1"/>
</dbReference>
<dbReference type="EMBL" id="JAUSTU010000011">
    <property type="protein sequence ID" value="MDQ0156222.1"/>
    <property type="molecule type" value="Genomic_DNA"/>
</dbReference>
<evidence type="ECO:0000256" key="1">
    <source>
        <dbReference type="SAM" id="Phobius"/>
    </source>
</evidence>
<comment type="caution">
    <text evidence="2">The sequence shown here is derived from an EMBL/GenBank/DDBJ whole genome shotgun (WGS) entry which is preliminary data.</text>
</comment>
<keyword evidence="1" id="KW-0472">Membrane</keyword>
<reference evidence="2 3" key="1">
    <citation type="submission" date="2023-07" db="EMBL/GenBank/DDBJ databases">
        <title>Genomic Encyclopedia of Type Strains, Phase IV (KMG-IV): sequencing the most valuable type-strain genomes for metagenomic binning, comparative biology and taxonomic classification.</title>
        <authorList>
            <person name="Goeker M."/>
        </authorList>
    </citation>
    <scope>NUCLEOTIDE SEQUENCE [LARGE SCALE GENOMIC DNA]</scope>
    <source>
        <strain evidence="2 3">DSM 23948</strain>
    </source>
</reference>
<keyword evidence="1" id="KW-1133">Transmembrane helix</keyword>
<gene>
    <name evidence="2" type="ORF">J2S07_002541</name>
</gene>
<sequence>MNMFLYELRASRKSTIVWTISLVSVLVLFMSLFPSFLKDVDEVNKLLEGFPEPVRKALGLEIGSHGSLLGYYSYSFTYLALAGAIQAMNLGTNILSKEVREKTADFLLTKPVTRTQIVKAKLLAAVTSLLITNLVFLGAAGLTATMVKTEAYDAKVFYMISITLFFIQLIFLAFGLLASVIIPRIKSVLAVSLGTVFAFFLIGMLASTGEDEVKRLFSPFKYFEAKKVMYGGGLDGMFVGVSFALIIGLILLTFIGFKKRDLFV</sequence>
<name>A0ABT9V5K6_9BACL</name>
<evidence type="ECO:0000313" key="2">
    <source>
        <dbReference type="EMBL" id="MDQ0156222.1"/>
    </source>
</evidence>
<dbReference type="Pfam" id="PF12679">
    <property type="entry name" value="ABC2_membrane_2"/>
    <property type="match status" value="1"/>
</dbReference>
<proteinExistence type="predicted"/>
<feature type="transmembrane region" description="Helical" evidence="1">
    <location>
        <begin position="156"/>
        <end position="181"/>
    </location>
</feature>
<protein>
    <submittedName>
        <fullName evidence="2">ABC-2 type transport system permease protein</fullName>
    </submittedName>
</protein>
<dbReference type="RefSeq" id="WP_307150745.1">
    <property type="nucleotide sequence ID" value="NZ_JAUSTU010000011.1"/>
</dbReference>
<dbReference type="PANTHER" id="PTHR43471:SF12">
    <property type="entry name" value="HYPOTHETICAL MEMBRANE PROTEIN, CONSERVED"/>
    <property type="match status" value="1"/>
</dbReference>
<feature type="transmembrane region" description="Helical" evidence="1">
    <location>
        <begin position="188"/>
        <end position="208"/>
    </location>
</feature>